<evidence type="ECO:0000313" key="3">
    <source>
        <dbReference type="Proteomes" id="UP000199403"/>
    </source>
</evidence>
<dbReference type="EMBL" id="FNZH01000010">
    <property type="protein sequence ID" value="SEJ73666.1"/>
    <property type="molecule type" value="Genomic_DNA"/>
</dbReference>
<dbReference type="Proteomes" id="UP000199403">
    <property type="component" value="Unassembled WGS sequence"/>
</dbReference>
<keyword evidence="1" id="KW-0812">Transmembrane</keyword>
<dbReference type="RefSeq" id="WP_092178337.1">
    <property type="nucleotide sequence ID" value="NZ_FNZH01000010.1"/>
</dbReference>
<organism evidence="2 3">
    <name type="scientific">Cyclobacterium xiamenense</name>
    <dbReference type="NCBI Taxonomy" id="1297121"/>
    <lineage>
        <taxon>Bacteria</taxon>
        <taxon>Pseudomonadati</taxon>
        <taxon>Bacteroidota</taxon>
        <taxon>Cytophagia</taxon>
        <taxon>Cytophagales</taxon>
        <taxon>Cyclobacteriaceae</taxon>
        <taxon>Cyclobacterium</taxon>
    </lineage>
</organism>
<reference evidence="3" key="1">
    <citation type="submission" date="2016-10" db="EMBL/GenBank/DDBJ databases">
        <authorList>
            <person name="Varghese N."/>
            <person name="Submissions S."/>
        </authorList>
    </citation>
    <scope>NUCLEOTIDE SEQUENCE [LARGE SCALE GENOMIC DNA]</scope>
    <source>
        <strain evidence="3">IBRC-M 10761</strain>
    </source>
</reference>
<proteinExistence type="predicted"/>
<dbReference type="STRING" id="1416801.SAMN05192553_11067"/>
<dbReference type="AlphaFoldDB" id="A0A1H7B936"/>
<keyword evidence="3" id="KW-1185">Reference proteome</keyword>
<evidence type="ECO:0008006" key="4">
    <source>
        <dbReference type="Google" id="ProtNLM"/>
    </source>
</evidence>
<name>A0A1H7B936_9BACT</name>
<dbReference type="SUPFAM" id="SSF48452">
    <property type="entry name" value="TPR-like"/>
    <property type="match status" value="1"/>
</dbReference>
<dbReference type="InterPro" id="IPR011990">
    <property type="entry name" value="TPR-like_helical_dom_sf"/>
</dbReference>
<accession>A0A1H7B936</accession>
<evidence type="ECO:0000256" key="1">
    <source>
        <dbReference type="SAM" id="Phobius"/>
    </source>
</evidence>
<keyword evidence="1" id="KW-0472">Membrane</keyword>
<sequence>MEKKYDDPYLVEYLDGNLTSDEKELFEKELERDPSLRDRVNLYRYTLRAIKSNGYETSIKEIQHDFLKQRIENKDFTSISTPKLENKVRPLHFWGRIAASVALLGTLGYGFFLLQNDGNQLFEANYLSYEITADRGVAEQENLLESLYLKGDFKNMFQAIEGSEPEAYSSMELLLLGAAALELNQPSEALRYLQTLEAENARNETDNFQDEADFYMALAYLKQEAYEDALRQIKKINDDDQHKYHSSFSWAEVLSVRLQTLR</sequence>
<protein>
    <recommendedName>
        <fullName evidence="4">Tetratricopeptide repeat-containing protein</fullName>
    </recommendedName>
</protein>
<evidence type="ECO:0000313" key="2">
    <source>
        <dbReference type="EMBL" id="SEJ73666.1"/>
    </source>
</evidence>
<gene>
    <name evidence="2" type="ORF">SAMN05192553_11067</name>
</gene>
<feature type="transmembrane region" description="Helical" evidence="1">
    <location>
        <begin position="93"/>
        <end position="114"/>
    </location>
</feature>
<keyword evidence="1" id="KW-1133">Transmembrane helix</keyword>